<evidence type="ECO:0000313" key="2">
    <source>
        <dbReference type="EMBL" id="MDA0178743.1"/>
    </source>
</evidence>
<feature type="transmembrane region" description="Helical" evidence="1">
    <location>
        <begin position="66"/>
        <end position="87"/>
    </location>
</feature>
<dbReference type="EMBL" id="JAPDDP010000001">
    <property type="protein sequence ID" value="MDA0178743.1"/>
    <property type="molecule type" value="Genomic_DNA"/>
</dbReference>
<name>A0A9X3S673_9ACTN</name>
<keyword evidence="3" id="KW-1185">Reference proteome</keyword>
<reference evidence="2" key="1">
    <citation type="submission" date="2022-10" db="EMBL/GenBank/DDBJ databases">
        <title>The WGS of Solirubrobacter phytolaccae KCTC 29190.</title>
        <authorList>
            <person name="Jiang Z."/>
        </authorList>
    </citation>
    <scope>NUCLEOTIDE SEQUENCE</scope>
    <source>
        <strain evidence="2">KCTC 29190</strain>
    </source>
</reference>
<proteinExistence type="predicted"/>
<organism evidence="2 3">
    <name type="scientific">Solirubrobacter phytolaccae</name>
    <dbReference type="NCBI Taxonomy" id="1404360"/>
    <lineage>
        <taxon>Bacteria</taxon>
        <taxon>Bacillati</taxon>
        <taxon>Actinomycetota</taxon>
        <taxon>Thermoleophilia</taxon>
        <taxon>Solirubrobacterales</taxon>
        <taxon>Solirubrobacteraceae</taxon>
        <taxon>Solirubrobacter</taxon>
    </lineage>
</organism>
<dbReference type="RefSeq" id="WP_270022998.1">
    <property type="nucleotide sequence ID" value="NZ_JAPDDP010000001.1"/>
</dbReference>
<evidence type="ECO:0000313" key="3">
    <source>
        <dbReference type="Proteomes" id="UP001147653"/>
    </source>
</evidence>
<accession>A0A9X3S673</accession>
<comment type="caution">
    <text evidence="2">The sequence shown here is derived from an EMBL/GenBank/DDBJ whole genome shotgun (WGS) entry which is preliminary data.</text>
</comment>
<keyword evidence="1" id="KW-0812">Transmembrane</keyword>
<dbReference type="AlphaFoldDB" id="A0A9X3S673"/>
<sequence length="244" mass="25981">MSAADDPRAAQNSIRDQLVAAAHREPDPSRTAQTALRDALVAAGVREHESAVAAHRGRRRRRHRRTAGFAVLALLGATAVAEGTGLISVGEPIKPAPGLEASDPKITAANGERMDIVATAPDEQRNVSYGLATYTSAAGNDCVIAGQLRGNQLGLERYGTFHRFSDLRPGVCVEDGGQRTNDLVNVDSDPPRTLLYGITTPDKPGTVTLRATGEKRAIDPVDGGAWLLVYEGRLTVADFKLERP</sequence>
<keyword evidence="1" id="KW-1133">Transmembrane helix</keyword>
<evidence type="ECO:0000256" key="1">
    <source>
        <dbReference type="SAM" id="Phobius"/>
    </source>
</evidence>
<protein>
    <submittedName>
        <fullName evidence="2">Uncharacterized protein</fullName>
    </submittedName>
</protein>
<keyword evidence="1" id="KW-0472">Membrane</keyword>
<gene>
    <name evidence="2" type="ORF">OJ997_00425</name>
</gene>
<dbReference type="Proteomes" id="UP001147653">
    <property type="component" value="Unassembled WGS sequence"/>
</dbReference>